<sequence>MQYQSFLIKYAEIGVKGKNRFLFEDALVAHIRHALKRLDGDFIVSKESGRIYATAQSEFDFDEVVESLSRIFGIAAICPMVQVEDNGYEDLKQQVLTYVDQYYDDKHFTFKVYARRGNKRYPVNSEQINRDLGEVILHTFPDTKVDVHNPEVMLYVEVRNKINIYSKIIPGPGGMPVGTNGKAMLLLSGGIDSPVAGYMIAKRGVKIDAVYFHAPPYTSERAKEKVIDLAKLVSRYSGPVHLHIVNFTDIQLYIYDKCPHEELTIIMRRYMMRIAEHLAGEAGAQALITGESIGQVASQTMQSLAATDAACTIPVFRPVIGFDKQEIVDVSEKIGTYETSVLPFEDCCTIFVAKHPVTKPSIKMIERSEEKLEEKIDELVETAIRTVEKVWC</sequence>
<comment type="subcellular location">
    <subcellularLocation>
        <location evidence="1 9">Cytoplasm</location>
    </subcellularLocation>
</comment>
<evidence type="ECO:0000256" key="4">
    <source>
        <dbReference type="ARBA" id="ARBA00022679"/>
    </source>
</evidence>
<keyword evidence="7 9" id="KW-0694">RNA-binding</keyword>
<evidence type="ECO:0000259" key="11">
    <source>
        <dbReference type="PROSITE" id="PS51165"/>
    </source>
</evidence>
<gene>
    <name evidence="9 12" type="primary">thiI</name>
    <name evidence="12" type="ORF">G9470_00575</name>
</gene>
<dbReference type="EC" id="2.8.1.4" evidence="9"/>
<evidence type="ECO:0000256" key="5">
    <source>
        <dbReference type="ARBA" id="ARBA00022741"/>
    </source>
</evidence>
<dbReference type="SUPFAM" id="SSF143437">
    <property type="entry name" value="THUMP domain-like"/>
    <property type="match status" value="1"/>
</dbReference>
<organism evidence="12 13">
    <name type="scientific">Lacrimispora defluvii</name>
    <dbReference type="NCBI Taxonomy" id="2719233"/>
    <lineage>
        <taxon>Bacteria</taxon>
        <taxon>Bacillati</taxon>
        <taxon>Bacillota</taxon>
        <taxon>Clostridia</taxon>
        <taxon>Lachnospirales</taxon>
        <taxon>Lachnospiraceae</taxon>
        <taxon>Lacrimispora</taxon>
    </lineage>
</organism>
<keyword evidence="2 9" id="KW-0963">Cytoplasm</keyword>
<feature type="binding site" evidence="9">
    <location>
        <position position="268"/>
    </location>
    <ligand>
        <name>ATP</name>
        <dbReference type="ChEBI" id="CHEBI:30616"/>
    </ligand>
</feature>
<evidence type="ECO:0000313" key="12">
    <source>
        <dbReference type="EMBL" id="NNJ28294.1"/>
    </source>
</evidence>
<comment type="catalytic activity">
    <reaction evidence="9">
        <text>[ThiS sulfur-carrier protein]-C-terminal Gly-Gly-AMP + S-sulfanyl-L-cysteinyl-[cysteine desulfurase] + AH2 = [ThiS sulfur-carrier protein]-C-terminal-Gly-aminoethanethioate + L-cysteinyl-[cysteine desulfurase] + A + AMP + 2 H(+)</text>
        <dbReference type="Rhea" id="RHEA:43340"/>
        <dbReference type="Rhea" id="RHEA-COMP:12157"/>
        <dbReference type="Rhea" id="RHEA-COMP:12158"/>
        <dbReference type="Rhea" id="RHEA-COMP:12910"/>
        <dbReference type="Rhea" id="RHEA-COMP:19908"/>
        <dbReference type="ChEBI" id="CHEBI:13193"/>
        <dbReference type="ChEBI" id="CHEBI:15378"/>
        <dbReference type="ChEBI" id="CHEBI:17499"/>
        <dbReference type="ChEBI" id="CHEBI:29950"/>
        <dbReference type="ChEBI" id="CHEBI:61963"/>
        <dbReference type="ChEBI" id="CHEBI:90618"/>
        <dbReference type="ChEBI" id="CHEBI:232372"/>
        <dbReference type="ChEBI" id="CHEBI:456215"/>
    </reaction>
</comment>
<dbReference type="Pfam" id="PF02926">
    <property type="entry name" value="THUMP"/>
    <property type="match status" value="1"/>
</dbReference>
<keyword evidence="4 9" id="KW-0808">Transferase</keyword>
<dbReference type="InterPro" id="IPR054173">
    <property type="entry name" value="ThiI_fer"/>
</dbReference>
<dbReference type="PANTHER" id="PTHR43209:SF1">
    <property type="entry name" value="TRNA SULFURTRANSFERASE"/>
    <property type="match status" value="1"/>
</dbReference>
<comment type="caution">
    <text evidence="12">The sequence shown here is derived from an EMBL/GenBank/DDBJ whole genome shotgun (WGS) entry which is preliminary data.</text>
</comment>
<feature type="coiled-coil region" evidence="10">
    <location>
        <begin position="362"/>
        <end position="389"/>
    </location>
</feature>
<feature type="binding site" evidence="9">
    <location>
        <position position="290"/>
    </location>
    <ligand>
        <name>ATP</name>
        <dbReference type="ChEBI" id="CHEBI:30616"/>
    </ligand>
</feature>
<accession>A0ABX1VKS2</accession>
<dbReference type="CDD" id="cd11716">
    <property type="entry name" value="THUMP_ThiI"/>
    <property type="match status" value="1"/>
</dbReference>
<keyword evidence="8 9" id="KW-0784">Thiamine biosynthesis</keyword>
<dbReference type="InterPro" id="IPR004114">
    <property type="entry name" value="THUMP_dom"/>
</dbReference>
<dbReference type="InterPro" id="IPR014729">
    <property type="entry name" value="Rossmann-like_a/b/a_fold"/>
</dbReference>
<evidence type="ECO:0000256" key="10">
    <source>
        <dbReference type="SAM" id="Coils"/>
    </source>
</evidence>
<dbReference type="EMBL" id="JAAOXG010000001">
    <property type="protein sequence ID" value="NNJ28294.1"/>
    <property type="molecule type" value="Genomic_DNA"/>
</dbReference>
<dbReference type="PANTHER" id="PTHR43209">
    <property type="entry name" value="TRNA SULFURTRANSFERASE"/>
    <property type="match status" value="1"/>
</dbReference>
<dbReference type="Pfam" id="PF22025">
    <property type="entry name" value="ThiI_fer"/>
    <property type="match status" value="1"/>
</dbReference>
<proteinExistence type="inferred from homology"/>
<dbReference type="CDD" id="cd01712">
    <property type="entry name" value="PPase_ThiI"/>
    <property type="match status" value="1"/>
</dbReference>
<reference evidence="12 13" key="1">
    <citation type="submission" date="2020-03" db="EMBL/GenBank/DDBJ databases">
        <title>Genome Sequence of industrial isolate, B5A.</title>
        <authorList>
            <person name="Sharma S."/>
            <person name="Patil P.B."/>
            <person name="Korpole S."/>
        </authorList>
    </citation>
    <scope>NUCLEOTIDE SEQUENCE [LARGE SCALE GENOMIC DNA]</scope>
    <source>
        <strain evidence="12 13">PI-S10-B5A</strain>
    </source>
</reference>
<evidence type="ECO:0000256" key="7">
    <source>
        <dbReference type="ARBA" id="ARBA00022884"/>
    </source>
</evidence>
<dbReference type="InterPro" id="IPR049962">
    <property type="entry name" value="THUMP_ThiI"/>
</dbReference>
<keyword evidence="10" id="KW-0175">Coiled coil</keyword>
<feature type="binding site" evidence="9">
    <location>
        <begin position="211"/>
        <end position="212"/>
    </location>
    <ligand>
        <name>ATP</name>
        <dbReference type="ChEBI" id="CHEBI:30616"/>
    </ligand>
</feature>
<feature type="domain" description="THUMP" evidence="11">
    <location>
        <begin position="62"/>
        <end position="169"/>
    </location>
</feature>
<dbReference type="InterPro" id="IPR003720">
    <property type="entry name" value="tRNA_STrfase"/>
</dbReference>
<comment type="catalytic activity">
    <reaction evidence="9">
        <text>[ThiI sulfur-carrier protein]-S-sulfanyl-L-cysteine + a uridine in tRNA + 2 reduced [2Fe-2S]-[ferredoxin] + ATP + H(+) = [ThiI sulfur-carrier protein]-L-cysteine + a 4-thiouridine in tRNA + 2 oxidized [2Fe-2S]-[ferredoxin] + AMP + diphosphate</text>
        <dbReference type="Rhea" id="RHEA:24176"/>
        <dbReference type="Rhea" id="RHEA-COMP:10000"/>
        <dbReference type="Rhea" id="RHEA-COMP:10001"/>
        <dbReference type="Rhea" id="RHEA-COMP:13337"/>
        <dbReference type="Rhea" id="RHEA-COMP:13338"/>
        <dbReference type="Rhea" id="RHEA-COMP:13339"/>
        <dbReference type="Rhea" id="RHEA-COMP:13340"/>
        <dbReference type="ChEBI" id="CHEBI:15378"/>
        <dbReference type="ChEBI" id="CHEBI:29950"/>
        <dbReference type="ChEBI" id="CHEBI:30616"/>
        <dbReference type="ChEBI" id="CHEBI:33019"/>
        <dbReference type="ChEBI" id="CHEBI:33737"/>
        <dbReference type="ChEBI" id="CHEBI:33738"/>
        <dbReference type="ChEBI" id="CHEBI:61963"/>
        <dbReference type="ChEBI" id="CHEBI:65315"/>
        <dbReference type="ChEBI" id="CHEBI:136798"/>
        <dbReference type="ChEBI" id="CHEBI:456215"/>
        <dbReference type="EC" id="2.8.1.4"/>
    </reaction>
</comment>
<dbReference type="Gene3D" id="3.40.50.620">
    <property type="entry name" value="HUPs"/>
    <property type="match status" value="1"/>
</dbReference>
<keyword evidence="3 9" id="KW-0820">tRNA-binding</keyword>
<dbReference type="InterPro" id="IPR049961">
    <property type="entry name" value="ThiI_N"/>
</dbReference>
<keyword evidence="5 9" id="KW-0547">Nucleotide-binding</keyword>
<dbReference type="HAMAP" id="MF_00021">
    <property type="entry name" value="ThiI"/>
    <property type="match status" value="1"/>
</dbReference>
<name>A0ABX1VKS2_9FIRM</name>
<protein>
    <recommendedName>
        <fullName evidence="9">Probable tRNA sulfurtransferase</fullName>
        <ecNumber evidence="9">2.8.1.4</ecNumber>
    </recommendedName>
    <alternativeName>
        <fullName evidence="9">Sulfur carrier protein ThiS sulfurtransferase</fullName>
    </alternativeName>
    <alternativeName>
        <fullName evidence="9">Thiamine biosynthesis protein ThiI</fullName>
    </alternativeName>
    <alternativeName>
        <fullName evidence="9">tRNA 4-thiouridine synthase</fullName>
    </alternativeName>
</protein>
<dbReference type="Pfam" id="PF02568">
    <property type="entry name" value="ThiI"/>
    <property type="match status" value="1"/>
</dbReference>
<dbReference type="Gene3D" id="3.30.2130.30">
    <property type="match status" value="1"/>
</dbReference>
<keyword evidence="13" id="KW-1185">Reference proteome</keyword>
<evidence type="ECO:0000256" key="1">
    <source>
        <dbReference type="ARBA" id="ARBA00004496"/>
    </source>
</evidence>
<comment type="similarity">
    <text evidence="9">Belongs to the ThiI family.</text>
</comment>
<feature type="binding site" evidence="9">
    <location>
        <begin position="186"/>
        <end position="187"/>
    </location>
    <ligand>
        <name>ATP</name>
        <dbReference type="ChEBI" id="CHEBI:30616"/>
    </ligand>
</feature>
<dbReference type="Proteomes" id="UP000539052">
    <property type="component" value="Unassembled WGS sequence"/>
</dbReference>
<dbReference type="InterPro" id="IPR020536">
    <property type="entry name" value="ThiI_AANH"/>
</dbReference>
<evidence type="ECO:0000256" key="6">
    <source>
        <dbReference type="ARBA" id="ARBA00022840"/>
    </source>
</evidence>
<evidence type="ECO:0000256" key="3">
    <source>
        <dbReference type="ARBA" id="ARBA00022555"/>
    </source>
</evidence>
<evidence type="ECO:0000256" key="8">
    <source>
        <dbReference type="ARBA" id="ARBA00022977"/>
    </source>
</evidence>
<dbReference type="PROSITE" id="PS51165">
    <property type="entry name" value="THUMP"/>
    <property type="match status" value="1"/>
</dbReference>
<dbReference type="SMART" id="SM00981">
    <property type="entry name" value="THUMP"/>
    <property type="match status" value="1"/>
</dbReference>
<comment type="function">
    <text evidence="9">Catalyzes the ATP-dependent transfer of a sulfur to tRNA to produce 4-thiouridine in position 8 of tRNAs, which functions as a near-UV photosensor. Also catalyzes the transfer of sulfur to the sulfur carrier protein ThiS, forming ThiS-thiocarboxylate. This is a step in the synthesis of thiazole, in the thiamine biosynthesis pathway. The sulfur is donated as persulfide by IscS.</text>
</comment>
<dbReference type="SUPFAM" id="SSF52402">
    <property type="entry name" value="Adenine nucleotide alpha hydrolases-like"/>
    <property type="match status" value="1"/>
</dbReference>
<evidence type="ECO:0000256" key="9">
    <source>
        <dbReference type="HAMAP-Rule" id="MF_00021"/>
    </source>
</evidence>
<evidence type="ECO:0000256" key="2">
    <source>
        <dbReference type="ARBA" id="ARBA00022490"/>
    </source>
</evidence>
<dbReference type="NCBIfam" id="TIGR00342">
    <property type="entry name" value="tRNA uracil 4-sulfurtransferase ThiI"/>
    <property type="match status" value="1"/>
</dbReference>
<evidence type="ECO:0000313" key="13">
    <source>
        <dbReference type="Proteomes" id="UP000539052"/>
    </source>
</evidence>
<dbReference type="InterPro" id="IPR050102">
    <property type="entry name" value="tRNA_sulfurtransferase_ThiI"/>
</dbReference>
<feature type="binding site" evidence="9">
    <location>
        <position position="299"/>
    </location>
    <ligand>
        <name>ATP</name>
        <dbReference type="ChEBI" id="CHEBI:30616"/>
    </ligand>
</feature>
<dbReference type="RefSeq" id="WP_170819670.1">
    <property type="nucleotide sequence ID" value="NZ_JAAOXG010000001.1"/>
</dbReference>
<keyword evidence="6 9" id="KW-0067">ATP-binding</keyword>
<comment type="pathway">
    <text evidence="9">Cofactor biosynthesis; thiamine diphosphate biosynthesis.</text>
</comment>